<feature type="transmembrane region" description="Helical" evidence="2">
    <location>
        <begin position="249"/>
        <end position="270"/>
    </location>
</feature>
<dbReference type="Pfam" id="PF00188">
    <property type="entry name" value="CAP"/>
    <property type="match status" value="1"/>
</dbReference>
<evidence type="ECO:0000313" key="5">
    <source>
        <dbReference type="EMBL" id="EFJ48917.1"/>
    </source>
</evidence>
<dbReference type="InterPro" id="IPR035940">
    <property type="entry name" value="CAP_sf"/>
</dbReference>
<name>D8TTT0_VOLCA</name>
<feature type="chain" id="PRO_5003123871" description="SCP domain-containing protein" evidence="3">
    <location>
        <begin position="23"/>
        <end position="356"/>
    </location>
</feature>
<evidence type="ECO:0000259" key="4">
    <source>
        <dbReference type="SMART" id="SM00198"/>
    </source>
</evidence>
<accession>D8TTT0</accession>
<dbReference type="KEGG" id="vcn:VOLCADRAFT_90221"/>
<dbReference type="SMART" id="SM00198">
    <property type="entry name" value="SCP"/>
    <property type="match status" value="1"/>
</dbReference>
<evidence type="ECO:0000313" key="6">
    <source>
        <dbReference type="Proteomes" id="UP000001058"/>
    </source>
</evidence>
<dbReference type="InterPro" id="IPR001283">
    <property type="entry name" value="CRISP-related"/>
</dbReference>
<dbReference type="AlphaFoldDB" id="D8TTT0"/>
<dbReference type="eggNOG" id="KOG3017">
    <property type="taxonomic scope" value="Eukaryota"/>
</dbReference>
<dbReference type="InterPro" id="IPR014044">
    <property type="entry name" value="CAP_dom"/>
</dbReference>
<keyword evidence="2" id="KW-0812">Transmembrane</keyword>
<sequence length="356" mass="37555">MAISTLYPSVLSVLCLLGVAGGYQELYATAGTTVSRRLLALNPKAGEQSALALQAVSSLSAAIIPDLKAPPRPSPGGYGRPSALEPSRSLPPPPLESVPSGSPSSSTVCTFPSSSSSGGGGSVPVAGLEGGGCTDAQATLDRINRLRALHQVAPLCWSSELAAAAQSSADLLAAGGCTAPLVHSSLGELLYWQSGVSELGVCRYAVADWYSESGLYKYSRTPFTDNVLNSRNDISHFTQVVCGGLSNCMTWVEAGLVVVVLVVVAARGLVWRSSYMVGCGVQKSAVGYYSPCSYVVCRFSSPGNQKGDVFFLLNAEVCDMTDWGCSRPYKREVLRGGDAWWFECYHPSRPERSRSM</sequence>
<keyword evidence="3" id="KW-0732">Signal</keyword>
<dbReference type="GeneID" id="9619089"/>
<keyword evidence="2" id="KW-0472">Membrane</keyword>
<evidence type="ECO:0000256" key="3">
    <source>
        <dbReference type="SAM" id="SignalP"/>
    </source>
</evidence>
<feature type="domain" description="SCP" evidence="4">
    <location>
        <begin position="134"/>
        <end position="307"/>
    </location>
</feature>
<proteinExistence type="predicted"/>
<dbReference type="RefSeq" id="XP_002949814.1">
    <property type="nucleotide sequence ID" value="XM_002949768.1"/>
</dbReference>
<dbReference type="Proteomes" id="UP000001058">
    <property type="component" value="Unassembled WGS sequence"/>
</dbReference>
<keyword evidence="2" id="KW-1133">Transmembrane helix</keyword>
<evidence type="ECO:0000256" key="2">
    <source>
        <dbReference type="SAM" id="Phobius"/>
    </source>
</evidence>
<dbReference type="Gene3D" id="3.40.33.10">
    <property type="entry name" value="CAP"/>
    <property type="match status" value="1"/>
</dbReference>
<organism evidence="6">
    <name type="scientific">Volvox carteri f. nagariensis</name>
    <dbReference type="NCBI Taxonomy" id="3068"/>
    <lineage>
        <taxon>Eukaryota</taxon>
        <taxon>Viridiplantae</taxon>
        <taxon>Chlorophyta</taxon>
        <taxon>core chlorophytes</taxon>
        <taxon>Chlorophyceae</taxon>
        <taxon>CS clade</taxon>
        <taxon>Chlamydomonadales</taxon>
        <taxon>Volvocaceae</taxon>
        <taxon>Volvox</taxon>
    </lineage>
</organism>
<feature type="signal peptide" evidence="3">
    <location>
        <begin position="1"/>
        <end position="22"/>
    </location>
</feature>
<dbReference type="EMBL" id="GL378337">
    <property type="protein sequence ID" value="EFJ48917.1"/>
    <property type="molecule type" value="Genomic_DNA"/>
</dbReference>
<dbReference type="InParanoid" id="D8TTT0"/>
<dbReference type="SUPFAM" id="SSF55797">
    <property type="entry name" value="PR-1-like"/>
    <property type="match status" value="1"/>
</dbReference>
<feature type="region of interest" description="Disordered" evidence="1">
    <location>
        <begin position="67"/>
        <end position="123"/>
    </location>
</feature>
<dbReference type="OrthoDB" id="337038at2759"/>
<reference evidence="5 6" key="1">
    <citation type="journal article" date="2010" name="Science">
        <title>Genomic analysis of organismal complexity in the multicellular green alga Volvox carteri.</title>
        <authorList>
            <person name="Prochnik S.E."/>
            <person name="Umen J."/>
            <person name="Nedelcu A.M."/>
            <person name="Hallmann A."/>
            <person name="Miller S.M."/>
            <person name="Nishii I."/>
            <person name="Ferris P."/>
            <person name="Kuo A."/>
            <person name="Mitros T."/>
            <person name="Fritz-Laylin L.K."/>
            <person name="Hellsten U."/>
            <person name="Chapman J."/>
            <person name="Simakov O."/>
            <person name="Rensing S.A."/>
            <person name="Terry A."/>
            <person name="Pangilinan J."/>
            <person name="Kapitonov V."/>
            <person name="Jurka J."/>
            <person name="Salamov A."/>
            <person name="Shapiro H."/>
            <person name="Schmutz J."/>
            <person name="Grimwood J."/>
            <person name="Lindquist E."/>
            <person name="Lucas S."/>
            <person name="Grigoriev I.V."/>
            <person name="Schmitt R."/>
            <person name="Kirk D."/>
            <person name="Rokhsar D.S."/>
        </authorList>
    </citation>
    <scope>NUCLEOTIDE SEQUENCE [LARGE SCALE GENOMIC DNA]</scope>
    <source>
        <strain evidence="6">f. Nagariensis / Eve</strain>
    </source>
</reference>
<feature type="compositionally biased region" description="Low complexity" evidence="1">
    <location>
        <begin position="97"/>
        <end position="116"/>
    </location>
</feature>
<keyword evidence="6" id="KW-1185">Reference proteome</keyword>
<gene>
    <name evidence="5" type="ORF">VOLCADRAFT_90221</name>
</gene>
<dbReference type="PANTHER" id="PTHR10334">
    <property type="entry name" value="CYSTEINE-RICH SECRETORY PROTEIN-RELATED"/>
    <property type="match status" value="1"/>
</dbReference>
<protein>
    <recommendedName>
        <fullName evidence="4">SCP domain-containing protein</fullName>
    </recommendedName>
</protein>
<evidence type="ECO:0000256" key="1">
    <source>
        <dbReference type="SAM" id="MobiDB-lite"/>
    </source>
</evidence>